<evidence type="ECO:0000313" key="6">
    <source>
        <dbReference type="Proteomes" id="UP001642482"/>
    </source>
</evidence>
<keyword evidence="3" id="KW-0732">Signal</keyword>
<evidence type="ECO:0000256" key="3">
    <source>
        <dbReference type="RuleBase" id="RU361235"/>
    </source>
</evidence>
<reference evidence="5 6" key="1">
    <citation type="submission" date="2024-01" db="EMBL/GenBank/DDBJ databases">
        <authorList>
            <person name="Allen C."/>
            <person name="Tagirdzhanova G."/>
        </authorList>
    </citation>
    <scope>NUCLEOTIDE SEQUENCE [LARGE SCALE GENOMIC DNA]</scope>
</reference>
<feature type="signal peptide" evidence="3">
    <location>
        <begin position="1"/>
        <end position="23"/>
    </location>
</feature>
<dbReference type="InterPro" id="IPR029058">
    <property type="entry name" value="AB_hydrolase_fold"/>
</dbReference>
<dbReference type="InterPro" id="IPR002018">
    <property type="entry name" value="CarbesteraseB"/>
</dbReference>
<feature type="chain" id="PRO_5044959656" description="Carboxylic ester hydrolase" evidence="3">
    <location>
        <begin position="24"/>
        <end position="560"/>
    </location>
</feature>
<gene>
    <name evidence="5" type="ORF">SEUCBS140593_003329</name>
</gene>
<keyword evidence="6" id="KW-1185">Reference proteome</keyword>
<dbReference type="InterPro" id="IPR050309">
    <property type="entry name" value="Type-B_Carboxylest/Lipase"/>
</dbReference>
<evidence type="ECO:0000259" key="4">
    <source>
        <dbReference type="Pfam" id="PF00135"/>
    </source>
</evidence>
<dbReference type="PANTHER" id="PTHR11559">
    <property type="entry name" value="CARBOXYLESTERASE"/>
    <property type="match status" value="1"/>
</dbReference>
<evidence type="ECO:0000256" key="2">
    <source>
        <dbReference type="ARBA" id="ARBA00022801"/>
    </source>
</evidence>
<feature type="domain" description="Carboxylesterase type B" evidence="4">
    <location>
        <begin position="36"/>
        <end position="488"/>
    </location>
</feature>
<comment type="caution">
    <text evidence="5">The sequence shown here is derived from an EMBL/GenBank/DDBJ whole genome shotgun (WGS) entry which is preliminary data.</text>
</comment>
<dbReference type="Gene3D" id="3.40.50.1820">
    <property type="entry name" value="alpha/beta hydrolase"/>
    <property type="match status" value="1"/>
</dbReference>
<dbReference type="EMBL" id="CAWUHD010000025">
    <property type="protein sequence ID" value="CAK7217793.1"/>
    <property type="molecule type" value="Genomic_DNA"/>
</dbReference>
<keyword evidence="2 3" id="KW-0378">Hydrolase</keyword>
<sequence>MAHLRHLVGLFRLLFVFLTVVTAQTDASPKDTLLDIELDYGTFRGAHAPAYNITYWTTLPFAAPPVGENRFRGPQPVLPVSTTSSAPYNCSRPFPMCPQREDSGDEDCLYLGLYGRPWTKDEKKPLRPVVVVFFGGGFIRGSAALGLPPSAYPTLNVSDTNDLLFVYPNYRTNVFGFLPGKEIGEDPYSDTNAGLLDQKAALQWVQKHIHAFGGDPDNVSIWGQSAGGGSVVAQVVAAASAGNTSSEPLFHRAMANSPYWPKTYRYNALESQRIYDNFVQSVGCNKTSEANSTLACLKALDVQTLRTASLAMTADREATATSSYVWAPVLDDTFLRKPLSSLVRDKDAVVTSAFATYNTHEGENFVPTWLFPKKSNSSDEDEFHNWLARYLPDLMANDVVQVNKLYPAAGDVVGKGDEAYAAYSANNPFGRAGLVYRDVTLTCPAYWMTGLTQNNSTTWIAEYSIAPAKHASDTYWWNTVNKAQTTDPIHYHGYAGAIASFFATGDPNVHKLTAPSVDSLPDRSSEREWTVTADGFSTRSLAQLEKRCNFWLSIVPRLSA</sequence>
<accession>A0ABP0BE03</accession>
<organism evidence="5 6">
    <name type="scientific">Sporothrix eucalyptigena</name>
    <dbReference type="NCBI Taxonomy" id="1812306"/>
    <lineage>
        <taxon>Eukaryota</taxon>
        <taxon>Fungi</taxon>
        <taxon>Dikarya</taxon>
        <taxon>Ascomycota</taxon>
        <taxon>Pezizomycotina</taxon>
        <taxon>Sordariomycetes</taxon>
        <taxon>Sordariomycetidae</taxon>
        <taxon>Ophiostomatales</taxon>
        <taxon>Ophiostomataceae</taxon>
        <taxon>Sporothrix</taxon>
    </lineage>
</organism>
<evidence type="ECO:0000256" key="1">
    <source>
        <dbReference type="ARBA" id="ARBA00005964"/>
    </source>
</evidence>
<protein>
    <recommendedName>
        <fullName evidence="3">Carboxylic ester hydrolase</fullName>
        <ecNumber evidence="3">3.1.1.-</ecNumber>
    </recommendedName>
</protein>
<dbReference type="EC" id="3.1.1.-" evidence="3"/>
<name>A0ABP0BE03_9PEZI</name>
<proteinExistence type="inferred from homology"/>
<evidence type="ECO:0000313" key="5">
    <source>
        <dbReference type="EMBL" id="CAK7217793.1"/>
    </source>
</evidence>
<dbReference type="Proteomes" id="UP001642482">
    <property type="component" value="Unassembled WGS sequence"/>
</dbReference>
<dbReference type="PROSITE" id="PS00122">
    <property type="entry name" value="CARBOXYLESTERASE_B_1"/>
    <property type="match status" value="1"/>
</dbReference>
<dbReference type="SUPFAM" id="SSF53474">
    <property type="entry name" value="alpha/beta-Hydrolases"/>
    <property type="match status" value="1"/>
</dbReference>
<comment type="similarity">
    <text evidence="1 3">Belongs to the type-B carboxylesterase/lipase family.</text>
</comment>
<dbReference type="Pfam" id="PF00135">
    <property type="entry name" value="COesterase"/>
    <property type="match status" value="1"/>
</dbReference>
<dbReference type="InterPro" id="IPR019826">
    <property type="entry name" value="Carboxylesterase_B_AS"/>
</dbReference>